<feature type="domain" description="PAC" evidence="16">
    <location>
        <begin position="119"/>
        <end position="171"/>
    </location>
</feature>
<keyword evidence="5" id="KW-0716">Sensory transduction</keyword>
<dbReference type="CDD" id="cd00130">
    <property type="entry name" value="PAS"/>
    <property type="match status" value="1"/>
</dbReference>
<evidence type="ECO:0000259" key="15">
    <source>
        <dbReference type="PROSITE" id="PS50112"/>
    </source>
</evidence>
<feature type="domain" description="PAS" evidence="15">
    <location>
        <begin position="43"/>
        <end position="116"/>
    </location>
</feature>
<dbReference type="PROSITE" id="PS50113">
    <property type="entry name" value="PAC"/>
    <property type="match status" value="1"/>
</dbReference>
<dbReference type="RefSeq" id="WP_179406095.1">
    <property type="nucleotide sequence ID" value="NZ_BMGF01000001.1"/>
</dbReference>
<evidence type="ECO:0000256" key="5">
    <source>
        <dbReference type="ARBA" id="ARBA00022606"/>
    </source>
</evidence>
<keyword evidence="8" id="KW-0808">Transferase</keyword>
<dbReference type="InterPro" id="IPR036890">
    <property type="entry name" value="HATPase_C_sf"/>
</dbReference>
<accession>A0A7Y9XTB9</accession>
<keyword evidence="6" id="KW-0285">Flavoprotein</keyword>
<dbReference type="InterPro" id="IPR000700">
    <property type="entry name" value="PAS-assoc_C"/>
</dbReference>
<name>A0A7Y9XTB9_9SPHN</name>
<keyword evidence="9" id="KW-0547">Nucleotide-binding</keyword>
<dbReference type="Proteomes" id="UP000522081">
    <property type="component" value="Unassembled WGS sequence"/>
</dbReference>
<dbReference type="PANTHER" id="PTHR47429:SF2">
    <property type="entry name" value="PROTEIN TWIN LOV 1"/>
    <property type="match status" value="1"/>
</dbReference>
<evidence type="ECO:0000313" key="18">
    <source>
        <dbReference type="Proteomes" id="UP000522081"/>
    </source>
</evidence>
<dbReference type="AlphaFoldDB" id="A0A7Y9XTB9"/>
<dbReference type="InterPro" id="IPR011102">
    <property type="entry name" value="Sig_transdc_His_kinase_HWE"/>
</dbReference>
<dbReference type="GO" id="GO:0009881">
    <property type="term" value="F:photoreceptor activity"/>
    <property type="evidence" value="ECO:0007669"/>
    <property type="project" value="UniProtKB-KW"/>
</dbReference>
<evidence type="ECO:0000256" key="11">
    <source>
        <dbReference type="ARBA" id="ARBA00022840"/>
    </source>
</evidence>
<comment type="catalytic activity">
    <reaction evidence="1">
        <text>ATP + protein L-histidine = ADP + protein N-phospho-L-histidine.</text>
        <dbReference type="EC" id="2.7.13.3"/>
    </reaction>
</comment>
<reference evidence="17 18" key="1">
    <citation type="submission" date="2020-07" db="EMBL/GenBank/DDBJ databases">
        <title>Genomic Encyclopedia of Type Strains, Phase IV (KMG-IV): sequencing the most valuable type-strain genomes for metagenomic binning, comparative biology and taxonomic classification.</title>
        <authorList>
            <person name="Goeker M."/>
        </authorList>
    </citation>
    <scope>NUCLEOTIDE SEQUENCE [LARGE SCALE GENOMIC DNA]</scope>
    <source>
        <strain evidence="17 18">DSM 29043</strain>
    </source>
</reference>
<dbReference type="SUPFAM" id="SSF55785">
    <property type="entry name" value="PYP-like sensor domain (PAS domain)"/>
    <property type="match status" value="1"/>
</dbReference>
<proteinExistence type="predicted"/>
<keyword evidence="4" id="KW-0597">Phosphoprotein</keyword>
<evidence type="ECO:0000256" key="14">
    <source>
        <dbReference type="SAM" id="MobiDB-lite"/>
    </source>
</evidence>
<evidence type="ECO:0000256" key="7">
    <source>
        <dbReference type="ARBA" id="ARBA00022643"/>
    </source>
</evidence>
<dbReference type="Pfam" id="PF07536">
    <property type="entry name" value="HWE_HK"/>
    <property type="match status" value="1"/>
</dbReference>
<dbReference type="SMART" id="SM00911">
    <property type="entry name" value="HWE_HK"/>
    <property type="match status" value="1"/>
</dbReference>
<dbReference type="GO" id="GO:0004673">
    <property type="term" value="F:protein histidine kinase activity"/>
    <property type="evidence" value="ECO:0007669"/>
    <property type="project" value="UniProtKB-EC"/>
</dbReference>
<evidence type="ECO:0000256" key="2">
    <source>
        <dbReference type="ARBA" id="ARBA00012438"/>
    </source>
</evidence>
<evidence type="ECO:0000256" key="13">
    <source>
        <dbReference type="ARBA" id="ARBA00023170"/>
    </source>
</evidence>
<keyword evidence="10" id="KW-0418">Kinase</keyword>
<dbReference type="PANTHER" id="PTHR47429">
    <property type="entry name" value="PROTEIN TWIN LOV 1"/>
    <property type="match status" value="1"/>
</dbReference>
<evidence type="ECO:0000256" key="3">
    <source>
        <dbReference type="ARBA" id="ARBA00022543"/>
    </source>
</evidence>
<evidence type="ECO:0000256" key="10">
    <source>
        <dbReference type="ARBA" id="ARBA00022777"/>
    </source>
</evidence>
<dbReference type="EC" id="2.7.13.3" evidence="2"/>
<evidence type="ECO:0000256" key="8">
    <source>
        <dbReference type="ARBA" id="ARBA00022679"/>
    </source>
</evidence>
<dbReference type="PROSITE" id="PS50112">
    <property type="entry name" value="PAS"/>
    <property type="match status" value="1"/>
</dbReference>
<protein>
    <recommendedName>
        <fullName evidence="2">histidine kinase</fullName>
        <ecNumber evidence="2">2.7.13.3</ecNumber>
    </recommendedName>
</protein>
<evidence type="ECO:0000256" key="9">
    <source>
        <dbReference type="ARBA" id="ARBA00022741"/>
    </source>
</evidence>
<gene>
    <name evidence="17" type="ORF">FHS75_000454</name>
</gene>
<keyword evidence="13" id="KW-0675">Receptor</keyword>
<sequence>MSNDSANDDTRKPRDSRQAHQVFDDSPSRFRNSHVSEDFSSASGVLFEQAMAQTRMAICLVDPDGPDQPIVFANRAFRQLTGYDEEEVIGRNCRFLQGPGTDPEQVAKIRHAIENENVVVVELLNYRKDGSTFWNALHLGPIYGDDGRLIYFFGSQWDVSDVMIARADEKHAKAMARELSHRMKNMFSVIGGIVSVTGRLMDGRPIARRINERIHALARAYEPTLDEASHGTIEVGQAIKAVLAPYDVAGDRIAFRGNGLRVDPNVVSTLGLALHELATNAHKYGALSNDDGQLEVDWFAENDEKASKQFLVVEWAEKGGPAIEEPPAADEGTGFNIIDTLLGPTSGELRREWDRSGLQARLRLPVRHPSEIQVNTWTTGT</sequence>
<keyword evidence="11" id="KW-0067">ATP-binding</keyword>
<evidence type="ECO:0000256" key="4">
    <source>
        <dbReference type="ARBA" id="ARBA00022553"/>
    </source>
</evidence>
<dbReference type="Gene3D" id="3.30.450.20">
    <property type="entry name" value="PAS domain"/>
    <property type="match status" value="1"/>
</dbReference>
<dbReference type="InterPro" id="IPR000014">
    <property type="entry name" value="PAS"/>
</dbReference>
<dbReference type="NCBIfam" id="TIGR00229">
    <property type="entry name" value="sensory_box"/>
    <property type="match status" value="1"/>
</dbReference>
<keyword evidence="3" id="KW-0600">Photoreceptor protein</keyword>
<dbReference type="SMART" id="SM00091">
    <property type="entry name" value="PAS"/>
    <property type="match status" value="1"/>
</dbReference>
<keyword evidence="7" id="KW-0288">FMN</keyword>
<dbReference type="GO" id="GO:0005524">
    <property type="term" value="F:ATP binding"/>
    <property type="evidence" value="ECO:0007669"/>
    <property type="project" value="UniProtKB-KW"/>
</dbReference>
<evidence type="ECO:0000256" key="12">
    <source>
        <dbReference type="ARBA" id="ARBA00022991"/>
    </source>
</evidence>
<feature type="region of interest" description="Disordered" evidence="14">
    <location>
        <begin position="1"/>
        <end position="31"/>
    </location>
</feature>
<keyword evidence="12" id="KW-0157">Chromophore</keyword>
<evidence type="ECO:0000256" key="6">
    <source>
        <dbReference type="ARBA" id="ARBA00022630"/>
    </source>
</evidence>
<evidence type="ECO:0000313" key="17">
    <source>
        <dbReference type="EMBL" id="NYH94149.1"/>
    </source>
</evidence>
<dbReference type="Gene3D" id="3.30.565.10">
    <property type="entry name" value="Histidine kinase-like ATPase, C-terminal domain"/>
    <property type="match status" value="1"/>
</dbReference>
<comment type="caution">
    <text evidence="17">The sequence shown here is derived from an EMBL/GenBank/DDBJ whole genome shotgun (WGS) entry which is preliminary data.</text>
</comment>
<feature type="compositionally biased region" description="Basic and acidic residues" evidence="14">
    <location>
        <begin position="8"/>
        <end position="28"/>
    </location>
</feature>
<keyword evidence="18" id="KW-1185">Reference proteome</keyword>
<dbReference type="SMART" id="SM00086">
    <property type="entry name" value="PAC"/>
    <property type="match status" value="1"/>
</dbReference>
<evidence type="ECO:0000259" key="16">
    <source>
        <dbReference type="PROSITE" id="PS50113"/>
    </source>
</evidence>
<dbReference type="InterPro" id="IPR001610">
    <property type="entry name" value="PAC"/>
</dbReference>
<dbReference type="NCBIfam" id="NF010077">
    <property type="entry name" value="PRK13559.1"/>
    <property type="match status" value="1"/>
</dbReference>
<organism evidence="17 18">
    <name type="scientific">Novosphingobium marinum</name>
    <dbReference type="NCBI Taxonomy" id="1514948"/>
    <lineage>
        <taxon>Bacteria</taxon>
        <taxon>Pseudomonadati</taxon>
        <taxon>Pseudomonadota</taxon>
        <taxon>Alphaproteobacteria</taxon>
        <taxon>Sphingomonadales</taxon>
        <taxon>Sphingomonadaceae</taxon>
        <taxon>Novosphingobium</taxon>
    </lineage>
</organism>
<evidence type="ECO:0000256" key="1">
    <source>
        <dbReference type="ARBA" id="ARBA00000085"/>
    </source>
</evidence>
<dbReference type="InterPro" id="IPR035965">
    <property type="entry name" value="PAS-like_dom_sf"/>
</dbReference>
<dbReference type="EMBL" id="JACBZF010000001">
    <property type="protein sequence ID" value="NYH94149.1"/>
    <property type="molecule type" value="Genomic_DNA"/>
</dbReference>
<dbReference type="Pfam" id="PF13426">
    <property type="entry name" value="PAS_9"/>
    <property type="match status" value="1"/>
</dbReference>